<dbReference type="Proteomes" id="UP000554726">
    <property type="component" value="Unassembled WGS sequence"/>
</dbReference>
<evidence type="ECO:0000313" key="1">
    <source>
        <dbReference type="EMBL" id="MBB4594851.1"/>
    </source>
</evidence>
<proteinExistence type="predicted"/>
<protein>
    <recommendedName>
        <fullName evidence="3">Competence protein</fullName>
    </recommendedName>
</protein>
<sequence length="213" mass="23665">MRHAYRFGDPLKQPVTVEQWLVKHRSATPMCLICGQQMALRGVHAQTTAHFVHGANSNCPTITRSHAPYKYLSSLSKSPGAASAAKKFVKDNLYGVYYRMRALAPGLTWTELLAACEAAKAHQVWDLVGMTPEYAPSVLLTCVDSFPATSFRPSELSFFLEPNPSPGAYWNFPQGRKRQIFVVDRTKGQLSLVDIDFTLAQGDIFTRIEVALS</sequence>
<comment type="caution">
    <text evidence="1">The sequence shown here is derived from an EMBL/GenBank/DDBJ whole genome shotgun (WGS) entry which is preliminary data.</text>
</comment>
<organism evidence="1 2">
    <name type="scientific">Xanthomonas cannabis</name>
    <dbReference type="NCBI Taxonomy" id="1885674"/>
    <lineage>
        <taxon>Bacteria</taxon>
        <taxon>Pseudomonadati</taxon>
        <taxon>Pseudomonadota</taxon>
        <taxon>Gammaproteobacteria</taxon>
        <taxon>Lysobacterales</taxon>
        <taxon>Lysobacteraceae</taxon>
        <taxon>Xanthomonas</taxon>
    </lineage>
</organism>
<dbReference type="EMBL" id="JACHNS010000008">
    <property type="protein sequence ID" value="MBB4594851.1"/>
    <property type="molecule type" value="Genomic_DNA"/>
</dbReference>
<name>A0ABR6JPW7_9XANT</name>
<dbReference type="RefSeq" id="WP_184442107.1">
    <property type="nucleotide sequence ID" value="NZ_JACHNS010000008.1"/>
</dbReference>
<accession>A0ABR6JPW7</accession>
<gene>
    <name evidence="1" type="ORF">FHR60_003556</name>
</gene>
<evidence type="ECO:0008006" key="3">
    <source>
        <dbReference type="Google" id="ProtNLM"/>
    </source>
</evidence>
<keyword evidence="2" id="KW-1185">Reference proteome</keyword>
<evidence type="ECO:0000313" key="2">
    <source>
        <dbReference type="Proteomes" id="UP000554726"/>
    </source>
</evidence>
<reference evidence="1 2" key="1">
    <citation type="submission" date="2020-08" db="EMBL/GenBank/DDBJ databases">
        <title>Studying the diversity of plant-associated saprophytic bacteria and their role in host health and plant-pathogen interactions.</title>
        <authorList>
            <person name="Potnis N."/>
        </authorList>
    </citation>
    <scope>NUCLEOTIDE SEQUENCE [LARGE SCALE GENOMIC DNA]</scope>
    <source>
        <strain evidence="1 2">F16</strain>
    </source>
</reference>